<keyword evidence="1 6" id="KW-0349">Heme</keyword>
<comment type="similarity">
    <text evidence="7">Belongs to the cytochrome P450 family.</text>
</comment>
<dbReference type="InterPro" id="IPR050651">
    <property type="entry name" value="Plant_Cytochrome_P450_Monoox"/>
</dbReference>
<reference evidence="8" key="2">
    <citation type="submission" date="2020-07" db="EMBL/GenBank/DDBJ databases">
        <authorList>
            <person name="Vera ALvarez R."/>
            <person name="Arias-Moreno D.M."/>
            <person name="Jimenez-Jacinto V."/>
            <person name="Jimenez-Bremont J.F."/>
            <person name="Swaminathan K."/>
            <person name="Moose S.P."/>
            <person name="Guerrero-Gonzalez M.L."/>
            <person name="Marino-Ramirez L."/>
            <person name="Landsman D."/>
            <person name="Rodriguez-Kessler M."/>
            <person name="Delgado-Sanchez P."/>
        </authorList>
    </citation>
    <scope>NUCLEOTIDE SEQUENCE</scope>
    <source>
        <tissue evidence="8">Cladode</tissue>
    </source>
</reference>
<sequence>MLNDEAAFGEVKKATIDVLLSLQKNDPEYYSDEMIKGFLLSFSSAGTGTTGGTLEWALTLLLNSPEVLEKAQAELDEKVGHDCLLQESDIEHLPYLHCIIMETLRMYPAGPLAFHSSSADCKLGGYYVPKGTMVIAHLWAVHNDPNVWEETEKFRPERFEGMEGNRVGFKMVPFGAGRRSCPGEGLAMRVLGLTL</sequence>
<dbReference type="InterPro" id="IPR002401">
    <property type="entry name" value="Cyt_P450_E_grp-I"/>
</dbReference>
<proteinExistence type="inferred from homology"/>
<dbReference type="AlphaFoldDB" id="A0A7C9DUW4"/>
<comment type="cofactor">
    <cofactor evidence="6">
        <name>heme</name>
        <dbReference type="ChEBI" id="CHEBI:30413"/>
    </cofactor>
</comment>
<dbReference type="PANTHER" id="PTHR47947">
    <property type="entry name" value="CYTOCHROME P450 82C3-RELATED"/>
    <property type="match status" value="1"/>
</dbReference>
<evidence type="ECO:0000256" key="7">
    <source>
        <dbReference type="RuleBase" id="RU000461"/>
    </source>
</evidence>
<dbReference type="SUPFAM" id="SSF48264">
    <property type="entry name" value="Cytochrome P450"/>
    <property type="match status" value="1"/>
</dbReference>
<evidence type="ECO:0000256" key="3">
    <source>
        <dbReference type="ARBA" id="ARBA00023002"/>
    </source>
</evidence>
<evidence type="ECO:0000313" key="8">
    <source>
        <dbReference type="EMBL" id="MBA4650046.1"/>
    </source>
</evidence>
<dbReference type="PRINTS" id="PR00463">
    <property type="entry name" value="EP450I"/>
</dbReference>
<reference evidence="8" key="1">
    <citation type="journal article" date="2013" name="J. Plant Res.">
        <title>Effect of fungi and light on seed germination of three Opuntia species from semiarid lands of central Mexico.</title>
        <authorList>
            <person name="Delgado-Sanchez P."/>
            <person name="Jimenez-Bremont J.F."/>
            <person name="Guerrero-Gonzalez Mde L."/>
            <person name="Flores J."/>
        </authorList>
    </citation>
    <scope>NUCLEOTIDE SEQUENCE</scope>
    <source>
        <tissue evidence="8">Cladode</tissue>
    </source>
</reference>
<dbReference type="InterPro" id="IPR017972">
    <property type="entry name" value="Cyt_P450_CS"/>
</dbReference>
<dbReference type="PANTHER" id="PTHR47947:SF3">
    <property type="entry name" value="CYTOCHROME P450 81D1-LIKE"/>
    <property type="match status" value="1"/>
</dbReference>
<name>A0A7C9DUW4_OPUST</name>
<evidence type="ECO:0000256" key="5">
    <source>
        <dbReference type="ARBA" id="ARBA00023033"/>
    </source>
</evidence>
<feature type="binding site" description="axial binding residue" evidence="6">
    <location>
        <position position="181"/>
    </location>
    <ligand>
        <name>heme</name>
        <dbReference type="ChEBI" id="CHEBI:30413"/>
    </ligand>
    <ligandPart>
        <name>Fe</name>
        <dbReference type="ChEBI" id="CHEBI:18248"/>
    </ligandPart>
</feature>
<accession>A0A7C9DUW4</accession>
<evidence type="ECO:0000256" key="4">
    <source>
        <dbReference type="ARBA" id="ARBA00023004"/>
    </source>
</evidence>
<dbReference type="GO" id="GO:0016705">
    <property type="term" value="F:oxidoreductase activity, acting on paired donors, with incorporation or reduction of molecular oxygen"/>
    <property type="evidence" value="ECO:0007669"/>
    <property type="project" value="InterPro"/>
</dbReference>
<keyword evidence="5 7" id="KW-0503">Monooxygenase</keyword>
<keyword evidence="2 6" id="KW-0479">Metal-binding</keyword>
<protein>
    <submittedName>
        <fullName evidence="8">Uncharacterized protein</fullName>
    </submittedName>
</protein>
<evidence type="ECO:0000256" key="6">
    <source>
        <dbReference type="PIRSR" id="PIRSR602401-1"/>
    </source>
</evidence>
<dbReference type="PRINTS" id="PR00385">
    <property type="entry name" value="P450"/>
</dbReference>
<organism evidence="8">
    <name type="scientific">Opuntia streptacantha</name>
    <name type="common">Prickly pear cactus</name>
    <name type="synonym">Opuntia cardona</name>
    <dbReference type="NCBI Taxonomy" id="393608"/>
    <lineage>
        <taxon>Eukaryota</taxon>
        <taxon>Viridiplantae</taxon>
        <taxon>Streptophyta</taxon>
        <taxon>Embryophyta</taxon>
        <taxon>Tracheophyta</taxon>
        <taxon>Spermatophyta</taxon>
        <taxon>Magnoliopsida</taxon>
        <taxon>eudicotyledons</taxon>
        <taxon>Gunneridae</taxon>
        <taxon>Pentapetalae</taxon>
        <taxon>Caryophyllales</taxon>
        <taxon>Cactineae</taxon>
        <taxon>Cactaceae</taxon>
        <taxon>Opuntioideae</taxon>
        <taxon>Opuntia</taxon>
    </lineage>
</organism>
<evidence type="ECO:0000256" key="2">
    <source>
        <dbReference type="ARBA" id="ARBA00022723"/>
    </source>
</evidence>
<evidence type="ECO:0000256" key="1">
    <source>
        <dbReference type="ARBA" id="ARBA00022617"/>
    </source>
</evidence>
<dbReference type="InterPro" id="IPR036396">
    <property type="entry name" value="Cyt_P450_sf"/>
</dbReference>
<keyword evidence="4 6" id="KW-0408">Iron</keyword>
<dbReference type="Gene3D" id="1.10.630.10">
    <property type="entry name" value="Cytochrome P450"/>
    <property type="match status" value="1"/>
</dbReference>
<keyword evidence="3 7" id="KW-0560">Oxidoreductase</keyword>
<dbReference type="GO" id="GO:0005506">
    <property type="term" value="F:iron ion binding"/>
    <property type="evidence" value="ECO:0007669"/>
    <property type="project" value="InterPro"/>
</dbReference>
<dbReference type="InterPro" id="IPR001128">
    <property type="entry name" value="Cyt_P450"/>
</dbReference>
<dbReference type="GO" id="GO:0004497">
    <property type="term" value="F:monooxygenase activity"/>
    <property type="evidence" value="ECO:0007669"/>
    <property type="project" value="UniProtKB-KW"/>
</dbReference>
<dbReference type="GO" id="GO:0020037">
    <property type="term" value="F:heme binding"/>
    <property type="evidence" value="ECO:0007669"/>
    <property type="project" value="InterPro"/>
</dbReference>
<dbReference type="Pfam" id="PF00067">
    <property type="entry name" value="p450"/>
    <property type="match status" value="1"/>
</dbReference>
<dbReference type="EMBL" id="GISG01163144">
    <property type="protein sequence ID" value="MBA4650046.1"/>
    <property type="molecule type" value="Transcribed_RNA"/>
</dbReference>
<dbReference type="PROSITE" id="PS00086">
    <property type="entry name" value="CYTOCHROME_P450"/>
    <property type="match status" value="1"/>
</dbReference>